<reference evidence="2" key="1">
    <citation type="journal article" date="2019" name="Plant J.">
        <title>Chlorella vulgaris genome assembly and annotation reveals the molecular basis for metabolic acclimation to high light conditions.</title>
        <authorList>
            <person name="Cecchin M."/>
            <person name="Marcolungo L."/>
            <person name="Rossato M."/>
            <person name="Girolomoni L."/>
            <person name="Cosentino E."/>
            <person name="Cuine S."/>
            <person name="Li-Beisson Y."/>
            <person name="Delledonne M."/>
            <person name="Ballottari M."/>
        </authorList>
    </citation>
    <scope>NUCLEOTIDE SEQUENCE</scope>
    <source>
        <strain evidence="2">211/11P</strain>
    </source>
</reference>
<organism evidence="2 3">
    <name type="scientific">Chlorella vulgaris</name>
    <name type="common">Green alga</name>
    <dbReference type="NCBI Taxonomy" id="3077"/>
    <lineage>
        <taxon>Eukaryota</taxon>
        <taxon>Viridiplantae</taxon>
        <taxon>Chlorophyta</taxon>
        <taxon>core chlorophytes</taxon>
        <taxon>Trebouxiophyceae</taxon>
        <taxon>Chlorellales</taxon>
        <taxon>Chlorellaceae</taxon>
        <taxon>Chlorella clade</taxon>
        <taxon>Chlorella</taxon>
    </lineage>
</organism>
<name>A0A9D4TTW5_CHLVU</name>
<feature type="region of interest" description="Disordered" evidence="1">
    <location>
        <begin position="287"/>
        <end position="335"/>
    </location>
</feature>
<keyword evidence="3" id="KW-1185">Reference proteome</keyword>
<protein>
    <submittedName>
        <fullName evidence="2">Uncharacterized protein</fullName>
    </submittedName>
</protein>
<evidence type="ECO:0000313" key="3">
    <source>
        <dbReference type="Proteomes" id="UP001055712"/>
    </source>
</evidence>
<feature type="region of interest" description="Disordered" evidence="1">
    <location>
        <begin position="746"/>
        <end position="800"/>
    </location>
</feature>
<reference evidence="2" key="2">
    <citation type="submission" date="2020-11" db="EMBL/GenBank/DDBJ databases">
        <authorList>
            <person name="Cecchin M."/>
            <person name="Marcolungo L."/>
            <person name="Rossato M."/>
            <person name="Girolomoni L."/>
            <person name="Cosentino E."/>
            <person name="Cuine S."/>
            <person name="Li-Beisson Y."/>
            <person name="Delledonne M."/>
            <person name="Ballottari M."/>
        </authorList>
    </citation>
    <scope>NUCLEOTIDE SEQUENCE</scope>
    <source>
        <strain evidence="2">211/11P</strain>
        <tissue evidence="2">Whole cell</tissue>
    </source>
</reference>
<feature type="region of interest" description="Disordered" evidence="1">
    <location>
        <begin position="1"/>
        <end position="21"/>
    </location>
</feature>
<gene>
    <name evidence="2" type="ORF">D9Q98_002661</name>
</gene>
<evidence type="ECO:0000256" key="1">
    <source>
        <dbReference type="SAM" id="MobiDB-lite"/>
    </source>
</evidence>
<dbReference type="EMBL" id="SIDB01000003">
    <property type="protein sequence ID" value="KAI3434592.1"/>
    <property type="molecule type" value="Genomic_DNA"/>
</dbReference>
<proteinExistence type="predicted"/>
<dbReference type="Proteomes" id="UP001055712">
    <property type="component" value="Unassembled WGS sequence"/>
</dbReference>
<sequence length="1451" mass="155840">MAPAKTKTGRKAATTTAAAAGGSLPKGSLPKLFKQFKQKQDVKLLEKLKSAVQDAPCAASHLVMAKAYVLRAVDIVLRKGQPASKAMDAVQRDEAEDQLEADVLEMLMAALQQAALGVPIAPPDAAAAAPARKEKGIRCLLLASELAALVRGRGSSAAIKERIKWLQQLSKFLTVAIQLTSGPRPITWLSGQDEAFLAHRWAFEFNEAQRLEKVDGELLEHMHKRLFVAQCSDQAAAAAISAQLPRRDESVDDPEPRLRIQERLSSWDLLPIESRSALARTLKRGAGIMPEAPHGGESGAECGKASREEPARLASQEERRANLSKVSSKADEVRRKRVAQEAKQRATAATEVAARLRQRSAVVADVLTHHVEAAGTQKEAQMAALLGSLRMRVADLEQLMQRAVREQDWSESQFKLNRFAVDCLLNAQPCSYCWRPDMAAELASPLTGGRGAAAVAEALAGNGSITCFGGSSTLFMRRLMLAVACEAEDLKPLLAKLFEQTPVLQQVLQGDERVARGIQSFQCPLQPRHPVWQVDLVHDPDVVLADDTFPLYLAAIGCHVAALCPEYDDNMRHIPTTHEAAIVPGIEPAASALPADDSSGAVPASEGEPAADALPPSQLASYFHNTRNRFSDIAGTISAVRRHPSTADPITPAYAHSLDFVRLAIAFAKGQAVMALLEAAEKGERPEGWQWWNYQLPTLHETANSAQFAAILAACQPSKEQAVRVAGVVDDFIRWRLLMERSEQASEEWAVAAPHPEQQQQPPQGHQQGQQQEEEQQQADDVAAASAAAGGPGAFDSLPGDDPALDYATLELLEVEDVDRLLRGIAAVSLATTPVPPALAAAMAARGAGESGSGETVAWALSHKRWVSGRILLALHQLSQGNAMTTPLLRAVLNFVEAAIPSDRIQAIHAGHLQRQQQRWQQPAGSAAASAFEAEGAHLLPNLPHLPLGALHQLLGFICIQLGMRAPLMQTVFDAQRAGDEDLIRACLEVVNGSGKPDGGCSSREQEVAVTEGGLQWALLNLQAAPGLSLPFEPSHFMGDDVPVADMVAQLAALAGMPPAAAFCSTAAGAGSSCGSCVQGCEPASSVADIAASGDGCQRQGGIATAPAETLPPLLHFLAATHSWQPPASFTEQLRFLACATARPVAPTADDLAGGEPSLLARLAGTARMAAYHMDLPKTLLLNPLGRLQADLEHVHVEINKVLPWLEKFTLGTLALPPKIQWKQVLEVLPHILEEGQKMLALARQYLESAAVIEASADLEADRAQLAAARAVADASADDAKRLQWQDEVAQLETRVAQQEALVAQCCSDPFETQAVQDSLEAAQNAASGAYQALRLIGFSPLVNRNTVLEERELLGHSLSEHLNKLQLLLEDQHRDIIDVKQAIQLLQEQLFLLVHKQLRDVFQSCCAPNVLQLVASSLLQSLLPAAWQDELVRAQAASGAQELLEEEERD</sequence>
<feature type="compositionally biased region" description="Low complexity" evidence="1">
    <location>
        <begin position="779"/>
        <end position="789"/>
    </location>
</feature>
<feature type="region of interest" description="Disordered" evidence="1">
    <location>
        <begin position="593"/>
        <end position="615"/>
    </location>
</feature>
<feature type="compositionally biased region" description="Low complexity" evidence="1">
    <location>
        <begin position="750"/>
        <end position="771"/>
    </location>
</feature>
<accession>A0A9D4TTW5</accession>
<feature type="compositionally biased region" description="Basic and acidic residues" evidence="1">
    <location>
        <begin position="304"/>
        <end position="321"/>
    </location>
</feature>
<comment type="caution">
    <text evidence="2">The sequence shown here is derived from an EMBL/GenBank/DDBJ whole genome shotgun (WGS) entry which is preliminary data.</text>
</comment>
<evidence type="ECO:0000313" key="2">
    <source>
        <dbReference type="EMBL" id="KAI3434592.1"/>
    </source>
</evidence>